<dbReference type="AlphaFoldDB" id="A0A562NC13"/>
<dbReference type="Proteomes" id="UP000316225">
    <property type="component" value="Unassembled WGS sequence"/>
</dbReference>
<evidence type="ECO:0000313" key="3">
    <source>
        <dbReference type="Proteomes" id="UP000316225"/>
    </source>
</evidence>
<evidence type="ECO:0000313" key="2">
    <source>
        <dbReference type="EMBL" id="TWI29441.1"/>
    </source>
</evidence>
<feature type="compositionally biased region" description="Acidic residues" evidence="1">
    <location>
        <begin position="151"/>
        <end position="160"/>
    </location>
</feature>
<dbReference type="EMBL" id="VLKU01000014">
    <property type="protein sequence ID" value="TWI29441.1"/>
    <property type="molecule type" value="Genomic_DNA"/>
</dbReference>
<gene>
    <name evidence="2" type="ORF">IQ24_03651</name>
</gene>
<name>A0A562NC13_9RHOB</name>
<proteinExistence type="predicted"/>
<dbReference type="Pfam" id="PF02620">
    <property type="entry name" value="YceD"/>
    <property type="match status" value="1"/>
</dbReference>
<evidence type="ECO:0000256" key="1">
    <source>
        <dbReference type="SAM" id="MobiDB-lite"/>
    </source>
</evidence>
<dbReference type="InterPro" id="IPR003772">
    <property type="entry name" value="YceD"/>
</dbReference>
<organism evidence="2 3">
    <name type="scientific">Paracoccus sulfuroxidans</name>
    <dbReference type="NCBI Taxonomy" id="384678"/>
    <lineage>
        <taxon>Bacteria</taxon>
        <taxon>Pseudomonadati</taxon>
        <taxon>Pseudomonadota</taxon>
        <taxon>Alphaproteobacteria</taxon>
        <taxon>Rhodobacterales</taxon>
        <taxon>Paracoccaceae</taxon>
        <taxon>Paracoccus</taxon>
    </lineage>
</organism>
<protein>
    <submittedName>
        <fullName evidence="2">Uncharacterized metal-binding protein YceD (DUF177 family)</fullName>
    </submittedName>
</protein>
<accession>A0A562NC13</accession>
<keyword evidence="3" id="KW-1185">Reference proteome</keyword>
<comment type="caution">
    <text evidence="2">The sequence shown here is derived from an EMBL/GenBank/DDBJ whole genome shotgun (WGS) entry which is preliminary data.</text>
</comment>
<feature type="region of interest" description="Disordered" evidence="1">
    <location>
        <begin position="151"/>
        <end position="178"/>
    </location>
</feature>
<sequence>MPANGFHMSQSETSQPRLRVAHLNPNKPTGFTLRPGADDRAALAAEFGLLELPRLVFQGQISASGSDSWDLRGDLQAEVVQPCIVTLQPVRTKIDEPVHRRFSPHVAQPEGEEVEMPDDELEPLGQFIDLAHVMAEELALSLPLYPRAEGVELDDSPEPEAETRRPFAGLAEMMKRKT</sequence>
<reference evidence="2 3" key="1">
    <citation type="journal article" date="2015" name="Stand. Genomic Sci.">
        <title>Genomic Encyclopedia of Bacterial and Archaeal Type Strains, Phase III: the genomes of soil and plant-associated and newly described type strains.</title>
        <authorList>
            <person name="Whitman W.B."/>
            <person name="Woyke T."/>
            <person name="Klenk H.P."/>
            <person name="Zhou Y."/>
            <person name="Lilburn T.G."/>
            <person name="Beck B.J."/>
            <person name="De Vos P."/>
            <person name="Vandamme P."/>
            <person name="Eisen J.A."/>
            <person name="Garrity G."/>
            <person name="Hugenholtz P."/>
            <person name="Kyrpides N.C."/>
        </authorList>
    </citation>
    <scope>NUCLEOTIDE SEQUENCE [LARGE SCALE GENOMIC DNA]</scope>
    <source>
        <strain evidence="2 3">CGMCC 1.5364</strain>
    </source>
</reference>